<dbReference type="InterPro" id="IPR000182">
    <property type="entry name" value="GNAT_dom"/>
</dbReference>
<accession>A0A8J3JPQ0</accession>
<evidence type="ECO:0000313" key="2">
    <source>
        <dbReference type="EMBL" id="GIF82710.1"/>
    </source>
</evidence>
<proteinExistence type="predicted"/>
<dbReference type="RefSeq" id="WP_203748396.1">
    <property type="nucleotide sequence ID" value="NZ_BONF01000024.1"/>
</dbReference>
<dbReference type="InterPro" id="IPR016181">
    <property type="entry name" value="Acyl_CoA_acyltransferase"/>
</dbReference>
<dbReference type="PROSITE" id="PS51186">
    <property type="entry name" value="GNAT"/>
    <property type="match status" value="1"/>
</dbReference>
<evidence type="ECO:0000259" key="1">
    <source>
        <dbReference type="PROSITE" id="PS51186"/>
    </source>
</evidence>
<keyword evidence="3" id="KW-1185">Reference proteome</keyword>
<protein>
    <recommendedName>
        <fullName evidence="1">N-acetyltransferase domain-containing protein</fullName>
    </recommendedName>
</protein>
<name>A0A8J3JPQ0_9ACTN</name>
<dbReference type="CDD" id="cd04301">
    <property type="entry name" value="NAT_SF"/>
    <property type="match status" value="1"/>
</dbReference>
<comment type="caution">
    <text evidence="2">The sequence shown here is derived from an EMBL/GenBank/DDBJ whole genome shotgun (WGS) entry which is preliminary data.</text>
</comment>
<dbReference type="Proteomes" id="UP000601223">
    <property type="component" value="Unassembled WGS sequence"/>
</dbReference>
<dbReference type="SUPFAM" id="SSF55729">
    <property type="entry name" value="Acyl-CoA N-acyltransferases (Nat)"/>
    <property type="match status" value="1"/>
</dbReference>
<dbReference type="EMBL" id="BONF01000024">
    <property type="protein sequence ID" value="GIF82710.1"/>
    <property type="molecule type" value="Genomic_DNA"/>
</dbReference>
<feature type="domain" description="N-acetyltransferase" evidence="1">
    <location>
        <begin position="10"/>
        <end position="204"/>
    </location>
</feature>
<evidence type="ECO:0000313" key="3">
    <source>
        <dbReference type="Proteomes" id="UP000601223"/>
    </source>
</evidence>
<sequence>MTGEAGAPEITVVPANEVTWEQLQTVFGKRGGAAQCQCQRTKLGDGQWWHMSVEARAQLLREDTDCGHPEAEQTSGLVAFLDGEPVGWCAVEPRTAYRRLLNSRVPWAGRYEDKTDDSVWTVACFVTRAGFRRRGVSRALARAAVTFARERGAQAIEGYPIIVRPGEDVAWGELNVGSYGVFEAAGFTEVSRPSHRRAVMRVDF</sequence>
<organism evidence="2 3">
    <name type="scientific">Catellatospora bangladeshensis</name>
    <dbReference type="NCBI Taxonomy" id="310355"/>
    <lineage>
        <taxon>Bacteria</taxon>
        <taxon>Bacillati</taxon>
        <taxon>Actinomycetota</taxon>
        <taxon>Actinomycetes</taxon>
        <taxon>Micromonosporales</taxon>
        <taxon>Micromonosporaceae</taxon>
        <taxon>Catellatospora</taxon>
    </lineage>
</organism>
<gene>
    <name evidence="2" type="ORF">Cba03nite_40590</name>
</gene>
<dbReference type="AlphaFoldDB" id="A0A8J3JPQ0"/>
<dbReference type="Pfam" id="PF00583">
    <property type="entry name" value="Acetyltransf_1"/>
    <property type="match status" value="1"/>
</dbReference>
<dbReference type="Gene3D" id="3.40.630.30">
    <property type="match status" value="1"/>
</dbReference>
<dbReference type="GO" id="GO:0016747">
    <property type="term" value="F:acyltransferase activity, transferring groups other than amino-acyl groups"/>
    <property type="evidence" value="ECO:0007669"/>
    <property type="project" value="InterPro"/>
</dbReference>
<reference evidence="2 3" key="1">
    <citation type="submission" date="2021-01" db="EMBL/GenBank/DDBJ databases">
        <title>Whole genome shotgun sequence of Catellatospora bangladeshensis NBRC 107357.</title>
        <authorList>
            <person name="Komaki H."/>
            <person name="Tamura T."/>
        </authorList>
    </citation>
    <scope>NUCLEOTIDE SEQUENCE [LARGE SCALE GENOMIC DNA]</scope>
    <source>
        <strain evidence="2 3">NBRC 107357</strain>
    </source>
</reference>